<protein>
    <recommendedName>
        <fullName evidence="2">Cell wall hydrolase SleB domain-containing protein</fullName>
    </recommendedName>
</protein>
<dbReference type="OrthoDB" id="7537686at2"/>
<dbReference type="RefSeq" id="WP_111530627.1">
    <property type="nucleotide sequence ID" value="NZ_QFYQ01000003.1"/>
</dbReference>
<evidence type="ECO:0000313" key="4">
    <source>
        <dbReference type="Proteomes" id="UP000249254"/>
    </source>
</evidence>
<proteinExistence type="predicted"/>
<feature type="region of interest" description="Disordered" evidence="1">
    <location>
        <begin position="637"/>
        <end position="660"/>
    </location>
</feature>
<keyword evidence="4" id="KW-1185">Reference proteome</keyword>
<dbReference type="AlphaFoldDB" id="A0A328A964"/>
<evidence type="ECO:0000313" key="3">
    <source>
        <dbReference type="EMBL" id="RAK51192.1"/>
    </source>
</evidence>
<comment type="caution">
    <text evidence="3">The sequence shown here is derived from an EMBL/GenBank/DDBJ whole genome shotgun (WGS) entry which is preliminary data.</text>
</comment>
<organism evidence="3 4">
    <name type="scientific">Phenylobacterium soli</name>
    <dbReference type="NCBI Taxonomy" id="2170551"/>
    <lineage>
        <taxon>Bacteria</taxon>
        <taxon>Pseudomonadati</taxon>
        <taxon>Pseudomonadota</taxon>
        <taxon>Alphaproteobacteria</taxon>
        <taxon>Caulobacterales</taxon>
        <taxon>Caulobacteraceae</taxon>
        <taxon>Phenylobacterium</taxon>
    </lineage>
</organism>
<dbReference type="Proteomes" id="UP000249254">
    <property type="component" value="Unassembled WGS sequence"/>
</dbReference>
<gene>
    <name evidence="3" type="ORF">DJ017_19735</name>
</gene>
<evidence type="ECO:0000259" key="2">
    <source>
        <dbReference type="Pfam" id="PF07486"/>
    </source>
</evidence>
<dbReference type="InterPro" id="IPR011105">
    <property type="entry name" value="Cell_wall_hydrolase_SleB"/>
</dbReference>
<sequence>MAALSPTVDINQNPLAAAQFANTYGAQTQQALRRSQYLADALKTLTTEGAQNIRSPWELGAKLLATAIMQRANNKGQDALIKAMQADQQDETTRLLGPLQSAIQPAQPVPQAAPQPAPQPAPEPPPAPEQPQPTGLLFSPQDRDALTRMIATEAGGEGPMGMLAAGHVALNRLKSGYGGAKSLSDVVYAPHQFEGITRANSVRPQDYASAQAVADQLLSGQAPDPTNGATHFLNPDLQVQLGRQIPEWARGNGQRIGRHVFFGGQPDVQMTSGPAPQGPMQISPSMEQANQSYQVASAGPTPPPPSAPGSSPSAGGTPPAATPPQATAAGGWPTWKPSQQEYDYVQGLLMDPRTHAVGVQEALKMRQKMTQPVEATVQIINGVPFYVPKDPTAGAPTAAIPVPREAMTQHLDGPAGGLPAGVQQDVSPLGNRNTVYKPPEGYQSDGQGGLVPQRNGPADPTRVQTPPPGYQFSGGHYAPIPGGPYDLTAPQNVAQGTMRYSEMVKPIVDAAMKVRQNYGAVTTGYRQQNGTGDIAMVNGLQKLIDEGVVRGEDVNLQMKSNGIAGSIGSLSQYLQSGGLLTPDVRDKLYRTANDLYKNLDTTYRSRVMSIKPGVDKLYGEGAFDTYVFPQPFADQMGWGAASTQPDQGGGPPTLGANAPAGSADAVLAEAVRRKLPLSPAQQARAKRLGLIP</sequence>
<feature type="compositionally biased region" description="Low complexity" evidence="1">
    <location>
        <begin position="308"/>
        <end position="334"/>
    </location>
</feature>
<feature type="compositionally biased region" description="Pro residues" evidence="1">
    <location>
        <begin position="107"/>
        <end position="131"/>
    </location>
</feature>
<accession>A0A328A964</accession>
<dbReference type="GO" id="GO:0016787">
    <property type="term" value="F:hydrolase activity"/>
    <property type="evidence" value="ECO:0007669"/>
    <property type="project" value="InterPro"/>
</dbReference>
<feature type="region of interest" description="Disordered" evidence="1">
    <location>
        <begin position="257"/>
        <end position="336"/>
    </location>
</feature>
<feature type="domain" description="Cell wall hydrolase SleB" evidence="2">
    <location>
        <begin position="156"/>
        <end position="262"/>
    </location>
</feature>
<reference evidence="4" key="1">
    <citation type="submission" date="2018-05" db="EMBL/GenBank/DDBJ databases">
        <authorList>
            <person name="Li X."/>
        </authorList>
    </citation>
    <scope>NUCLEOTIDE SEQUENCE [LARGE SCALE GENOMIC DNA]</scope>
    <source>
        <strain evidence="4">LX32</strain>
    </source>
</reference>
<feature type="region of interest" description="Disordered" evidence="1">
    <location>
        <begin position="440"/>
        <end position="461"/>
    </location>
</feature>
<name>A0A328A964_9CAUL</name>
<dbReference type="EMBL" id="QFYQ01000003">
    <property type="protein sequence ID" value="RAK51192.1"/>
    <property type="molecule type" value="Genomic_DNA"/>
</dbReference>
<dbReference type="Pfam" id="PF07486">
    <property type="entry name" value="Hydrolase_2"/>
    <property type="match status" value="1"/>
</dbReference>
<dbReference type="InterPro" id="IPR042047">
    <property type="entry name" value="SleB_dom1"/>
</dbReference>
<feature type="compositionally biased region" description="Polar residues" evidence="1">
    <location>
        <begin position="268"/>
        <end position="295"/>
    </location>
</feature>
<evidence type="ECO:0000256" key="1">
    <source>
        <dbReference type="SAM" id="MobiDB-lite"/>
    </source>
</evidence>
<dbReference type="Gene3D" id="1.10.10.2520">
    <property type="entry name" value="Cell wall hydrolase SleB, domain 1"/>
    <property type="match status" value="1"/>
</dbReference>
<feature type="region of interest" description="Disordered" evidence="1">
    <location>
        <begin position="105"/>
        <end position="139"/>
    </location>
</feature>